<reference evidence="2" key="1">
    <citation type="submission" date="2018-12" db="EMBL/GenBank/DDBJ databases">
        <title>Tengunoibacter tsumagoiensis gen. nov., sp. nov., Dictyobacter kobayashii sp. nov., D. alpinus sp. nov., and D. joshuensis sp. nov. and description of Dictyobacteraceae fam. nov. within the order Ktedonobacterales isolated from Tengu-no-mugimeshi.</title>
        <authorList>
            <person name="Wang C.M."/>
            <person name="Zheng Y."/>
            <person name="Sakai Y."/>
            <person name="Toyoda A."/>
            <person name="Minakuchi Y."/>
            <person name="Abe K."/>
            <person name="Yokota A."/>
            <person name="Yabe S."/>
        </authorList>
    </citation>
    <scope>NUCLEOTIDE SEQUENCE [LARGE SCALE GENOMIC DNA]</scope>
    <source>
        <strain evidence="2">Uno3</strain>
    </source>
</reference>
<name>A0A402A1G7_9CHLR</name>
<gene>
    <name evidence="1" type="ORF">KTT_27480</name>
</gene>
<evidence type="ECO:0000313" key="2">
    <source>
        <dbReference type="Proteomes" id="UP000287352"/>
    </source>
</evidence>
<keyword evidence="2" id="KW-1185">Reference proteome</keyword>
<sequence length="67" mass="7646">MDAYNTTPSYKKYKKARASLSAIKKEHMVDMLICHAEAFVSTTPYHKTVVVHTNPRRLGYESEVLST</sequence>
<dbReference type="EMBL" id="BIFR01000001">
    <property type="protein sequence ID" value="GCE12889.1"/>
    <property type="molecule type" value="Genomic_DNA"/>
</dbReference>
<protein>
    <submittedName>
        <fullName evidence="1">Uncharacterized protein</fullName>
    </submittedName>
</protein>
<accession>A0A402A1G7</accession>
<comment type="caution">
    <text evidence="1">The sequence shown here is derived from an EMBL/GenBank/DDBJ whole genome shotgun (WGS) entry which is preliminary data.</text>
</comment>
<dbReference type="AlphaFoldDB" id="A0A402A1G7"/>
<dbReference type="Proteomes" id="UP000287352">
    <property type="component" value="Unassembled WGS sequence"/>
</dbReference>
<evidence type="ECO:0000313" key="1">
    <source>
        <dbReference type="EMBL" id="GCE12889.1"/>
    </source>
</evidence>
<proteinExistence type="predicted"/>
<organism evidence="1 2">
    <name type="scientific">Tengunoibacter tsumagoiensis</name>
    <dbReference type="NCBI Taxonomy" id="2014871"/>
    <lineage>
        <taxon>Bacteria</taxon>
        <taxon>Bacillati</taxon>
        <taxon>Chloroflexota</taxon>
        <taxon>Ktedonobacteria</taxon>
        <taxon>Ktedonobacterales</taxon>
        <taxon>Dictyobacteraceae</taxon>
        <taxon>Tengunoibacter</taxon>
    </lineage>
</organism>